<dbReference type="PATRIC" id="fig|1423807.3.peg.1806"/>
<sequence>MEKQDFKIVKSNKVTEIGEKQNKNELKPIQVTPPNHLSVAAKTLYKNLYAEIQKAGYLKYIDQANLEMYCTTYYLYLECEDAIGEYGVWLKDGDGNPIKRAPQAIQLDSCIKNLKSLGFSLGLSFDSGLRQITIKEPPEKQSNSPLEEAGFGAEI</sequence>
<dbReference type="AlphaFoldDB" id="A0A0R1VUT5"/>
<dbReference type="RefSeq" id="WP_010622300.1">
    <property type="nucleotide sequence ID" value="NZ_AZGF01000040.1"/>
</dbReference>
<evidence type="ECO:0000313" key="3">
    <source>
        <dbReference type="Proteomes" id="UP000051820"/>
    </source>
</evidence>
<organism evidence="2 3">
    <name type="scientific">Paucilactobacillus suebicus DSM 5007 = KCTC 3549</name>
    <dbReference type="NCBI Taxonomy" id="1423807"/>
    <lineage>
        <taxon>Bacteria</taxon>
        <taxon>Bacillati</taxon>
        <taxon>Bacillota</taxon>
        <taxon>Bacilli</taxon>
        <taxon>Lactobacillales</taxon>
        <taxon>Lactobacillaceae</taxon>
        <taxon>Paucilactobacillus</taxon>
    </lineage>
</organism>
<feature type="region of interest" description="Disordered" evidence="1">
    <location>
        <begin position="136"/>
        <end position="155"/>
    </location>
</feature>
<dbReference type="eggNOG" id="COG3747">
    <property type="taxonomic scope" value="Bacteria"/>
</dbReference>
<evidence type="ECO:0000313" key="2">
    <source>
        <dbReference type="EMBL" id="KRM09534.1"/>
    </source>
</evidence>
<reference evidence="2 3" key="1">
    <citation type="journal article" date="2015" name="Genome Announc.">
        <title>Expanding the biotechnology potential of lactobacilli through comparative genomics of 213 strains and associated genera.</title>
        <authorList>
            <person name="Sun Z."/>
            <person name="Harris H.M."/>
            <person name="McCann A."/>
            <person name="Guo C."/>
            <person name="Argimon S."/>
            <person name="Zhang W."/>
            <person name="Yang X."/>
            <person name="Jeffery I.B."/>
            <person name="Cooney J.C."/>
            <person name="Kagawa T.F."/>
            <person name="Liu W."/>
            <person name="Song Y."/>
            <person name="Salvetti E."/>
            <person name="Wrobel A."/>
            <person name="Rasinkangas P."/>
            <person name="Parkhill J."/>
            <person name="Rea M.C."/>
            <person name="O'Sullivan O."/>
            <person name="Ritari J."/>
            <person name="Douillard F.P."/>
            <person name="Paul Ross R."/>
            <person name="Yang R."/>
            <person name="Briner A.E."/>
            <person name="Felis G.E."/>
            <person name="de Vos W.M."/>
            <person name="Barrangou R."/>
            <person name="Klaenhammer T.R."/>
            <person name="Caufield P.W."/>
            <person name="Cui Y."/>
            <person name="Zhang H."/>
            <person name="O'Toole P.W."/>
        </authorList>
    </citation>
    <scope>NUCLEOTIDE SEQUENCE [LARGE SCALE GENOMIC DNA]</scope>
    <source>
        <strain evidence="2 3">DSM 5007</strain>
    </source>
</reference>
<dbReference type="Pfam" id="PF05119">
    <property type="entry name" value="Terminase_4"/>
    <property type="match status" value="1"/>
</dbReference>
<keyword evidence="3" id="KW-1185">Reference proteome</keyword>
<dbReference type="InterPro" id="IPR006448">
    <property type="entry name" value="Phage_term_ssu_P27"/>
</dbReference>
<evidence type="ECO:0000256" key="1">
    <source>
        <dbReference type="SAM" id="MobiDB-lite"/>
    </source>
</evidence>
<comment type="caution">
    <text evidence="2">The sequence shown here is derived from an EMBL/GenBank/DDBJ whole genome shotgun (WGS) entry which is preliminary data.</text>
</comment>
<proteinExistence type="predicted"/>
<dbReference type="OrthoDB" id="6010489at2"/>
<accession>A0A0R1VUT5</accession>
<dbReference type="NCBIfam" id="TIGR01558">
    <property type="entry name" value="sm_term_P27"/>
    <property type="match status" value="1"/>
</dbReference>
<dbReference type="STRING" id="1423807.FD16_GL001763"/>
<dbReference type="EMBL" id="AZGF01000040">
    <property type="protein sequence ID" value="KRM09534.1"/>
    <property type="molecule type" value="Genomic_DNA"/>
</dbReference>
<name>A0A0R1VUT5_9LACO</name>
<dbReference type="Proteomes" id="UP000051820">
    <property type="component" value="Unassembled WGS sequence"/>
</dbReference>
<protein>
    <submittedName>
        <fullName evidence="2">Prophage Lp3 protein 14, terminase small subunit</fullName>
    </submittedName>
</protein>
<gene>
    <name evidence="2" type="ORF">FD16_GL001763</name>
</gene>